<reference evidence="1" key="2">
    <citation type="submission" date="2021-10" db="EMBL/GenBank/DDBJ databases">
        <title>Phylogenomics reveals ancestral predisposition of the termite-cultivated fungus Termitomyces towards a domesticated lifestyle.</title>
        <authorList>
            <person name="Auxier B."/>
            <person name="Grum-Grzhimaylo A."/>
            <person name="Cardenas M.E."/>
            <person name="Lodge J.D."/>
            <person name="Laessoe T."/>
            <person name="Pedersen O."/>
            <person name="Smith M.E."/>
            <person name="Kuyper T.W."/>
            <person name="Franco-Molano E.A."/>
            <person name="Baroni T.J."/>
            <person name="Aanen D.K."/>
        </authorList>
    </citation>
    <scope>NUCLEOTIDE SEQUENCE</scope>
    <source>
        <strain evidence="1">AP01</strain>
        <tissue evidence="1">Mycelium</tissue>
    </source>
</reference>
<comment type="caution">
    <text evidence="1">The sequence shown here is derived from an EMBL/GenBank/DDBJ whole genome shotgun (WGS) entry which is preliminary data.</text>
</comment>
<dbReference type="EMBL" id="JABCKV010000034">
    <property type="protein sequence ID" value="KAG5645663.1"/>
    <property type="molecule type" value="Genomic_DNA"/>
</dbReference>
<sequence length="315" mass="33086">MALLLNQLSKGIVFIGQPVHATLFPYPIAATFHAARISVVYQGNSRAATAATNTKIPWPTYLAGYLIMAPADALRAQTWGGTVITHQLMQLPPPMLYSPNPYTIYLTTHLVMTLFFHLFPSLLSPTLFAFLDTVLFPLDALVRTAAVTGTTSLLTLDSSIARPLTTSPITHLIIGAFASAGGGLTASTLSTWSPSWSFSTPPVLRAQTLSALAWGSMDIWGGALVATVYGTASGSEAFHGVQALVRTAVIALAGTGIAQGEFALGAAWVPPLEAKALAAGVLAVCFGLRAYKTHWAAPVAPPAKQAKNVFKGKAQ</sequence>
<reference evidence="1" key="1">
    <citation type="submission" date="2020-07" db="EMBL/GenBank/DDBJ databases">
        <authorList>
            <person name="Nieuwenhuis M."/>
            <person name="Van De Peppel L.J.J."/>
        </authorList>
    </citation>
    <scope>NUCLEOTIDE SEQUENCE</scope>
    <source>
        <strain evidence="1">AP01</strain>
        <tissue evidence="1">Mycelium</tissue>
    </source>
</reference>
<dbReference type="Proteomes" id="UP000775547">
    <property type="component" value="Unassembled WGS sequence"/>
</dbReference>
<protein>
    <submittedName>
        <fullName evidence="1">Uncharacterized protein</fullName>
    </submittedName>
</protein>
<accession>A0A9P7GBG5</accession>
<keyword evidence="2" id="KW-1185">Reference proteome</keyword>
<name>A0A9P7GBG5_9AGAR</name>
<evidence type="ECO:0000313" key="2">
    <source>
        <dbReference type="Proteomes" id="UP000775547"/>
    </source>
</evidence>
<gene>
    <name evidence="1" type="ORF">DXG03_005500</name>
</gene>
<evidence type="ECO:0000313" key="1">
    <source>
        <dbReference type="EMBL" id="KAG5645663.1"/>
    </source>
</evidence>
<dbReference type="OrthoDB" id="2520628at2759"/>
<proteinExistence type="predicted"/>
<dbReference type="AlphaFoldDB" id="A0A9P7GBG5"/>
<organism evidence="1 2">
    <name type="scientific">Asterophora parasitica</name>
    <dbReference type="NCBI Taxonomy" id="117018"/>
    <lineage>
        <taxon>Eukaryota</taxon>
        <taxon>Fungi</taxon>
        <taxon>Dikarya</taxon>
        <taxon>Basidiomycota</taxon>
        <taxon>Agaricomycotina</taxon>
        <taxon>Agaricomycetes</taxon>
        <taxon>Agaricomycetidae</taxon>
        <taxon>Agaricales</taxon>
        <taxon>Tricholomatineae</taxon>
        <taxon>Lyophyllaceae</taxon>
        <taxon>Asterophora</taxon>
    </lineage>
</organism>